<dbReference type="Pfam" id="PF16586">
    <property type="entry name" value="DUF5060"/>
    <property type="match status" value="1"/>
</dbReference>
<dbReference type="EMBL" id="QPID01000006">
    <property type="protein sequence ID" value="RCU49634.1"/>
    <property type="molecule type" value="Genomic_DNA"/>
</dbReference>
<dbReference type="Proteomes" id="UP000252558">
    <property type="component" value="Unassembled WGS sequence"/>
</dbReference>
<dbReference type="InterPro" id="IPR013783">
    <property type="entry name" value="Ig-like_fold"/>
</dbReference>
<evidence type="ECO:0000313" key="4">
    <source>
        <dbReference type="EMBL" id="RCU49634.1"/>
    </source>
</evidence>
<keyword evidence="5" id="KW-1185">Reference proteome</keyword>
<feature type="domain" description="Putative collagen-binding" evidence="2">
    <location>
        <begin position="520"/>
        <end position="590"/>
    </location>
</feature>
<gene>
    <name evidence="4" type="ORF">DU002_11730</name>
</gene>
<evidence type="ECO:0000259" key="2">
    <source>
        <dbReference type="Pfam" id="PF12904"/>
    </source>
</evidence>
<dbReference type="OrthoDB" id="246387at2"/>
<proteinExistence type="predicted"/>
<feature type="region of interest" description="Disordered" evidence="1">
    <location>
        <begin position="1"/>
        <end position="22"/>
    </location>
</feature>
<comment type="caution">
    <text evidence="4">The sequence shown here is derived from an EMBL/GenBank/DDBJ whole genome shotgun (WGS) entry which is preliminary data.</text>
</comment>
<reference evidence="4 5" key="1">
    <citation type="submission" date="2018-07" db="EMBL/GenBank/DDBJ databases">
        <title>Corallincola holothuriorum sp. nov., a new facultative anaerobe isolated from sea cucumber Apostichopus japonicus.</title>
        <authorList>
            <person name="Xia H."/>
        </authorList>
    </citation>
    <scope>NUCLEOTIDE SEQUENCE [LARGE SCALE GENOMIC DNA]</scope>
    <source>
        <strain evidence="4 5">C4</strain>
    </source>
</reference>
<dbReference type="Gene3D" id="2.60.120.260">
    <property type="entry name" value="Galactose-binding domain-like"/>
    <property type="match status" value="1"/>
</dbReference>
<name>A0A368NIZ5_9GAMM</name>
<dbReference type="Gene3D" id="3.20.20.80">
    <property type="entry name" value="Glycosidases"/>
    <property type="match status" value="1"/>
</dbReference>
<evidence type="ECO:0000256" key="1">
    <source>
        <dbReference type="SAM" id="MobiDB-lite"/>
    </source>
</evidence>
<dbReference type="Gene3D" id="2.60.40.10">
    <property type="entry name" value="Immunoglobulins"/>
    <property type="match status" value="1"/>
</dbReference>
<dbReference type="InterPro" id="IPR024749">
    <property type="entry name" value="Collagen-bd_put"/>
</dbReference>
<dbReference type="Pfam" id="PF12904">
    <property type="entry name" value="Collagen_bind_2"/>
    <property type="match status" value="1"/>
</dbReference>
<accession>A0A368NIZ5</accession>
<dbReference type="InterPro" id="IPR032260">
    <property type="entry name" value="DUF5060"/>
</dbReference>
<protein>
    <submittedName>
        <fullName evidence="4">DUF5060 domain-containing protein</fullName>
    </submittedName>
</protein>
<sequence>MDGDTDPEPDPDPTPGGEEEVTGEMRQWHKVTITFDGPNSSETASTNPFTDYRMDVTFSNGDNYFVVPGYYAADGKAANSGASSGNKWRVHFSPNVTGTWDYSVSFRKGKNVVFENDRYAGQSGGDIDGVEGSFDIAKSNKTGRDFRGKGLLAYVDGRYLRFAGTGEYFLKQGADSPENLLAYADFDGGFKSDGKKDHLIKQWTPHVADWKNGDPTWKNGKGKGLIGAVNYIASEGLNAMSFLTMNINGDDQNVFPYTSYGERYRMDVSRLDQWEIVFAHMQSKGIFLHFKTQETENDQLLDGGNLGNQRKLYYRELIARFGHNLALNWNLGEETTQTTAQLKSMAKFFADNDPYQHPVVLHTYPGEKEKRYAPLLGNASKLHGLSMQMSKANFSDVHSQVVEWVRRSNESGRDWVVSVDEPGDASHAMRPDNDAGNSHVDGRKNGLWGTFMGGGTGNEWYFGYSHAHSDLSLQDFRSRDKWWDVARYALEFFNNNDIPFWNMKNDNNISTNANDYGFYKHNDTYVVYLKQGGTTELNLNGTQGSFNVYWYNPRSGGALQQGSVKSVSAGGYRALGNAPSSSNSDWVILVRKGDDSAPVEPDNGLFIEKDGLVIMETESTKSNLGKWQKKQSVSGFTGSGHIEFTGNGSNGGPATSPLTYTFKVSKAGDYQLYIRAHKRLDGQPSDKNNDGYVRMVGNFSAGAGGADLAVLKKDTKLYGGNASGWGWARKLNPSHDEHLNPVYKLKANTEYSLIVSGRSIKWNIDRLVLRHSSVSESEALNTSLPETK</sequence>
<feature type="region of interest" description="Disordered" evidence="1">
    <location>
        <begin position="421"/>
        <end position="440"/>
    </location>
</feature>
<organism evidence="4 5">
    <name type="scientific">Corallincola holothuriorum</name>
    <dbReference type="NCBI Taxonomy" id="2282215"/>
    <lineage>
        <taxon>Bacteria</taxon>
        <taxon>Pseudomonadati</taxon>
        <taxon>Pseudomonadota</taxon>
        <taxon>Gammaproteobacteria</taxon>
        <taxon>Alteromonadales</taxon>
        <taxon>Psychromonadaceae</taxon>
        <taxon>Corallincola</taxon>
    </lineage>
</organism>
<feature type="domain" description="DUF5060" evidence="3">
    <location>
        <begin position="25"/>
        <end position="107"/>
    </location>
</feature>
<evidence type="ECO:0000259" key="3">
    <source>
        <dbReference type="Pfam" id="PF16586"/>
    </source>
</evidence>
<dbReference type="AlphaFoldDB" id="A0A368NIZ5"/>
<evidence type="ECO:0000313" key="5">
    <source>
        <dbReference type="Proteomes" id="UP000252558"/>
    </source>
</evidence>